<name>A0AA97J346_EUBMA</name>
<keyword evidence="3" id="KW-0539">Nucleus</keyword>
<evidence type="ECO:0000313" key="7">
    <source>
        <dbReference type="Proteomes" id="UP001190640"/>
    </source>
</evidence>
<dbReference type="Gene3D" id="3.30.70.330">
    <property type="match status" value="1"/>
</dbReference>
<accession>A0AA97J346</accession>
<dbReference type="GO" id="GO:0003727">
    <property type="term" value="F:single-stranded RNA binding"/>
    <property type="evidence" value="ECO:0007669"/>
    <property type="project" value="TreeGrafter"/>
</dbReference>
<dbReference type="InterPro" id="IPR012677">
    <property type="entry name" value="Nucleotide-bd_a/b_plait_sf"/>
</dbReference>
<dbReference type="Pfam" id="PF00076">
    <property type="entry name" value="RRM_1"/>
    <property type="match status" value="1"/>
</dbReference>
<dbReference type="GeneID" id="129326058"/>
<organism evidence="7 8">
    <name type="scientific">Eublepharis macularius</name>
    <name type="common">Leopard gecko</name>
    <name type="synonym">Cyrtodactylus macularius</name>
    <dbReference type="NCBI Taxonomy" id="481883"/>
    <lineage>
        <taxon>Eukaryota</taxon>
        <taxon>Metazoa</taxon>
        <taxon>Chordata</taxon>
        <taxon>Craniata</taxon>
        <taxon>Vertebrata</taxon>
        <taxon>Euteleostomi</taxon>
        <taxon>Lepidosauria</taxon>
        <taxon>Squamata</taxon>
        <taxon>Bifurcata</taxon>
        <taxon>Gekkota</taxon>
        <taxon>Eublepharidae</taxon>
        <taxon>Eublepharinae</taxon>
        <taxon>Eublepharis</taxon>
    </lineage>
</organism>
<comment type="subcellular location">
    <subcellularLocation>
        <location evidence="1">Nucleus</location>
        <location evidence="1">Nucleoplasm</location>
    </subcellularLocation>
</comment>
<evidence type="ECO:0000256" key="1">
    <source>
        <dbReference type="ARBA" id="ARBA00004642"/>
    </source>
</evidence>
<dbReference type="PANTHER" id="PTHR13798">
    <property type="entry name" value="RNA BINDING MOTIF RBM PROTEIN -RELATED"/>
    <property type="match status" value="1"/>
</dbReference>
<proteinExistence type="predicted"/>
<dbReference type="KEGG" id="emc:129326058"/>
<dbReference type="GO" id="GO:0005654">
    <property type="term" value="C:nucleoplasm"/>
    <property type="evidence" value="ECO:0007669"/>
    <property type="project" value="UniProtKB-SubCell"/>
</dbReference>
<dbReference type="RefSeq" id="XP_054830122.1">
    <property type="nucleotide sequence ID" value="XM_054974147.1"/>
</dbReference>
<keyword evidence="2 4" id="KW-0694">RNA-binding</keyword>
<dbReference type="CTD" id="54033"/>
<dbReference type="InterPro" id="IPR035979">
    <property type="entry name" value="RBD_domain_sf"/>
</dbReference>
<evidence type="ECO:0000256" key="4">
    <source>
        <dbReference type="PROSITE-ProRule" id="PRU00176"/>
    </source>
</evidence>
<evidence type="ECO:0000313" key="8">
    <source>
        <dbReference type="RefSeq" id="XP_054830121.1"/>
    </source>
</evidence>
<keyword evidence="7" id="KW-1185">Reference proteome</keyword>
<evidence type="ECO:0000259" key="6">
    <source>
        <dbReference type="PROSITE" id="PS50102"/>
    </source>
</evidence>
<dbReference type="InterPro" id="IPR052285">
    <property type="entry name" value="NEXT_complex_subunit"/>
</dbReference>
<evidence type="ECO:0000256" key="2">
    <source>
        <dbReference type="ARBA" id="ARBA00022884"/>
    </source>
</evidence>
<feature type="region of interest" description="Disordered" evidence="5">
    <location>
        <begin position="163"/>
        <end position="201"/>
    </location>
</feature>
<dbReference type="RefSeq" id="XP_054830121.1">
    <property type="nucleotide sequence ID" value="XM_054974146.1"/>
</dbReference>
<gene>
    <name evidence="8 9" type="primary">RBM11</name>
</gene>
<dbReference type="InterPro" id="IPR000504">
    <property type="entry name" value="RRM_dom"/>
</dbReference>
<evidence type="ECO:0000313" key="9">
    <source>
        <dbReference type="RefSeq" id="XP_054830122.1"/>
    </source>
</evidence>
<protein>
    <submittedName>
        <fullName evidence="8 9">Splicing regulator RBM11</fullName>
    </submittedName>
</protein>
<dbReference type="Proteomes" id="UP001190640">
    <property type="component" value="Chromosome 3"/>
</dbReference>
<dbReference type="AlphaFoldDB" id="A0AA97J346"/>
<feature type="domain" description="RRM" evidence="6">
    <location>
        <begin position="1"/>
        <end position="47"/>
    </location>
</feature>
<sequence length="201" mass="23199">MCKDKDGNPKTFGFVCFKHTESVPYAIALLNGIRLYGRPIKVKYRFGSSHCPEVNSHCQNAESNVDTQLPTYRNVELYGTPSLPVSPLQFNGSPPQGYSAFQNMMTYFLAHQYIPYHPMEQQFPYYQMTLPPPQFPSFPLSPYPNPGQTSFEHVFPEPKNHTLHLMNEDVPKRKRQHETSDSDSSVESDRKKQRKNEHMNV</sequence>
<dbReference type="SUPFAM" id="SSF54928">
    <property type="entry name" value="RNA-binding domain, RBD"/>
    <property type="match status" value="1"/>
</dbReference>
<dbReference type="PANTHER" id="PTHR13798:SF5">
    <property type="entry name" value="SPLICING REGULATOR RBM11"/>
    <property type="match status" value="1"/>
</dbReference>
<dbReference type="PROSITE" id="PS50102">
    <property type="entry name" value="RRM"/>
    <property type="match status" value="1"/>
</dbReference>
<dbReference type="GO" id="GO:0000381">
    <property type="term" value="P:regulation of alternative mRNA splicing, via spliceosome"/>
    <property type="evidence" value="ECO:0007669"/>
    <property type="project" value="TreeGrafter"/>
</dbReference>
<evidence type="ECO:0000256" key="3">
    <source>
        <dbReference type="ARBA" id="ARBA00023242"/>
    </source>
</evidence>
<evidence type="ECO:0000256" key="5">
    <source>
        <dbReference type="SAM" id="MobiDB-lite"/>
    </source>
</evidence>
<reference evidence="8 9" key="1">
    <citation type="submission" date="2025-04" db="UniProtKB">
        <authorList>
            <consortium name="RefSeq"/>
        </authorList>
    </citation>
    <scope>IDENTIFICATION</scope>
    <source>
        <tissue evidence="8 9">Blood</tissue>
    </source>
</reference>